<dbReference type="InterPro" id="IPR052158">
    <property type="entry name" value="INH-QAR"/>
</dbReference>
<name>A0A6N6JCV0_9RHOB</name>
<dbReference type="InterPro" id="IPR018060">
    <property type="entry name" value="HTH_AraC"/>
</dbReference>
<dbReference type="SUPFAM" id="SSF46689">
    <property type="entry name" value="Homeodomain-like"/>
    <property type="match status" value="2"/>
</dbReference>
<reference evidence="4 5" key="1">
    <citation type="submission" date="2019-12" db="EMBL/GenBank/DDBJ databases">
        <title>Litoreibacter badius sp. nov., a novel bacteriochlorophyll a-containing bacterium in the genus Litoreibacter.</title>
        <authorList>
            <person name="Kanamuro M."/>
            <person name="Takabe Y."/>
            <person name="Mori K."/>
            <person name="Takaichi S."/>
            <person name="Hanada S."/>
        </authorList>
    </citation>
    <scope>NUCLEOTIDE SEQUENCE [LARGE SCALE GENOMIC DNA]</scope>
    <source>
        <strain evidence="4 5">K6</strain>
    </source>
</reference>
<dbReference type="Gene3D" id="3.40.50.880">
    <property type="match status" value="1"/>
</dbReference>
<sequence>MDIPLKIRTIDVLLFDGVNLLDVAGPVQAFEAAHVNGRETYSVRFISTDGAPVRASCGLKLAADGALSAATPSDDLLIPGGTGVDALTEDEATLKAVKAFATQAPKGRLISVCSGALVLAAAGLLDGRPATTHWSRASDARTYKNVLWDLDRISISTGRIYTSAGVTTGIDLALSIIREDCGPATALAVARELVVQLHRTGGQSQFATHLDAQFAVGSTLTRLIEQVVTEPKGNWSLENLANAAGMNPRTLSRHFKRDLQETPAQFVERVRVEHARGLLSEDRPLKQVAIDSGFGDLQRMRRAFQRRFGIHVSDYVSAFG</sequence>
<dbReference type="SUPFAM" id="SSF52317">
    <property type="entry name" value="Class I glutamine amidotransferase-like"/>
    <property type="match status" value="1"/>
</dbReference>
<evidence type="ECO:0000259" key="3">
    <source>
        <dbReference type="PROSITE" id="PS01124"/>
    </source>
</evidence>
<dbReference type="CDD" id="cd03137">
    <property type="entry name" value="GATase1_AraC_1"/>
    <property type="match status" value="1"/>
</dbReference>
<dbReference type="PANTHER" id="PTHR43130">
    <property type="entry name" value="ARAC-FAMILY TRANSCRIPTIONAL REGULATOR"/>
    <property type="match status" value="1"/>
</dbReference>
<dbReference type="GO" id="GO:0043565">
    <property type="term" value="F:sequence-specific DNA binding"/>
    <property type="evidence" value="ECO:0007669"/>
    <property type="project" value="InterPro"/>
</dbReference>
<organism evidence="4 5">
    <name type="scientific">Litoreibacter roseus</name>
    <dbReference type="NCBI Taxonomy" id="2601869"/>
    <lineage>
        <taxon>Bacteria</taxon>
        <taxon>Pseudomonadati</taxon>
        <taxon>Pseudomonadota</taxon>
        <taxon>Alphaproteobacteria</taxon>
        <taxon>Rhodobacterales</taxon>
        <taxon>Roseobacteraceae</taxon>
        <taxon>Litoreibacter</taxon>
    </lineage>
</organism>
<dbReference type="SMART" id="SM00342">
    <property type="entry name" value="HTH_ARAC"/>
    <property type="match status" value="1"/>
</dbReference>
<dbReference type="InterPro" id="IPR009057">
    <property type="entry name" value="Homeodomain-like_sf"/>
</dbReference>
<evidence type="ECO:0000313" key="5">
    <source>
        <dbReference type="Proteomes" id="UP000436822"/>
    </source>
</evidence>
<dbReference type="Gene3D" id="1.10.10.60">
    <property type="entry name" value="Homeodomain-like"/>
    <property type="match status" value="1"/>
</dbReference>
<dbReference type="EMBL" id="BLJE01000001">
    <property type="protein sequence ID" value="GFE63797.1"/>
    <property type="molecule type" value="Genomic_DNA"/>
</dbReference>
<protein>
    <submittedName>
        <fullName evidence="4">Transcriptional regulator</fullName>
    </submittedName>
</protein>
<accession>A0A6N6JCV0</accession>
<comment type="caution">
    <text evidence="4">The sequence shown here is derived from an EMBL/GenBank/DDBJ whole genome shotgun (WGS) entry which is preliminary data.</text>
</comment>
<dbReference type="PROSITE" id="PS01124">
    <property type="entry name" value="HTH_ARAC_FAMILY_2"/>
    <property type="match status" value="1"/>
</dbReference>
<keyword evidence="1" id="KW-0805">Transcription regulation</keyword>
<proteinExistence type="predicted"/>
<keyword evidence="2" id="KW-0804">Transcription</keyword>
<gene>
    <name evidence="4" type="ORF">KIN_08710</name>
</gene>
<dbReference type="Proteomes" id="UP000436822">
    <property type="component" value="Unassembled WGS sequence"/>
</dbReference>
<dbReference type="Pfam" id="PF01965">
    <property type="entry name" value="DJ-1_PfpI"/>
    <property type="match status" value="1"/>
</dbReference>
<evidence type="ECO:0000313" key="4">
    <source>
        <dbReference type="EMBL" id="GFE63797.1"/>
    </source>
</evidence>
<dbReference type="GO" id="GO:0003700">
    <property type="term" value="F:DNA-binding transcription factor activity"/>
    <property type="evidence" value="ECO:0007669"/>
    <property type="project" value="InterPro"/>
</dbReference>
<dbReference type="InterPro" id="IPR029062">
    <property type="entry name" value="Class_I_gatase-like"/>
</dbReference>
<feature type="domain" description="HTH araC/xylS-type" evidence="3">
    <location>
        <begin position="218"/>
        <end position="318"/>
    </location>
</feature>
<dbReference type="InterPro" id="IPR002818">
    <property type="entry name" value="DJ-1/PfpI"/>
</dbReference>
<dbReference type="RefSeq" id="WP_159804695.1">
    <property type="nucleotide sequence ID" value="NZ_BLJE01000001.1"/>
</dbReference>
<evidence type="ECO:0000256" key="1">
    <source>
        <dbReference type="ARBA" id="ARBA00023015"/>
    </source>
</evidence>
<dbReference type="AlphaFoldDB" id="A0A6N6JCV0"/>
<dbReference type="Pfam" id="PF12833">
    <property type="entry name" value="HTH_18"/>
    <property type="match status" value="1"/>
</dbReference>
<dbReference type="OrthoDB" id="186587at2"/>
<keyword evidence="5" id="KW-1185">Reference proteome</keyword>
<evidence type="ECO:0000256" key="2">
    <source>
        <dbReference type="ARBA" id="ARBA00023163"/>
    </source>
</evidence>
<dbReference type="PANTHER" id="PTHR43130:SF3">
    <property type="entry name" value="HTH-TYPE TRANSCRIPTIONAL REGULATOR RV1931C"/>
    <property type="match status" value="1"/>
</dbReference>